<feature type="domain" description="Peripheral subunit-binding (PSBD)" evidence="7">
    <location>
        <begin position="114"/>
        <end position="151"/>
    </location>
</feature>
<evidence type="ECO:0000256" key="1">
    <source>
        <dbReference type="ARBA" id="ARBA00001938"/>
    </source>
</evidence>
<keyword evidence="4 8" id="KW-0808">Transferase</keyword>
<feature type="domain" description="Lipoyl-binding" evidence="6">
    <location>
        <begin position="2"/>
        <end position="77"/>
    </location>
</feature>
<evidence type="ECO:0000313" key="8">
    <source>
        <dbReference type="EMBL" id="MDT8897946.1"/>
    </source>
</evidence>
<dbReference type="Gene3D" id="3.30.559.10">
    <property type="entry name" value="Chloramphenicol acetyltransferase-like domain"/>
    <property type="match status" value="1"/>
</dbReference>
<dbReference type="InterPro" id="IPR036625">
    <property type="entry name" value="E3-bd_dom_sf"/>
</dbReference>
<organism evidence="8 9">
    <name type="scientific">Thermanaerothrix solaris</name>
    <dbReference type="NCBI Taxonomy" id="3058434"/>
    <lineage>
        <taxon>Bacteria</taxon>
        <taxon>Bacillati</taxon>
        <taxon>Chloroflexota</taxon>
        <taxon>Anaerolineae</taxon>
        <taxon>Anaerolineales</taxon>
        <taxon>Anaerolineaceae</taxon>
        <taxon>Thermanaerothrix</taxon>
    </lineage>
</organism>
<sequence length="467" mass="50069">MATEVIMPKFGFTQETAEIVRWLKHEGDAVEQGEPIAEVTTDKVNMEVEAPASGILAGIRYREGEVVPVTQVIAYVLQPGETLPGGPTSPTPSVAPSQVVPTPAEQSPEAADVPVTPVAARLAEAEGVDLSRIKGTGPGGRITRKDVEEYLATRAEGEGKVRAVPAARRLARELGVDLGQVEGSGPRGRIQSEDVRRVYEAQARTVTAAPEREPEVTKPVAPPLGGETFGVQTPIAEVIPLAGMRKVIAQRMQQSAQQAPHIHLEITVDATAAEALRARANQRLKEGQPKVSLTAVIARACAWALTQHPRLNAWFTVTPQGEQIIIPAQVNLGIAVAVEEGLIVPVVRDAARKNLLQLASEISDLVERARANRLKPEDVVEGTFTISNLGMFGIERFTAIINPPQVAILAVGSLRREVVADEQGQVRVRPVFTVTLCADHRVVDGAVGARFLADLREALEQPEVMVV</sequence>
<dbReference type="PANTHER" id="PTHR23151:SF90">
    <property type="entry name" value="DIHYDROLIPOYLLYSINE-RESIDUE ACETYLTRANSFERASE COMPONENT OF PYRUVATE DEHYDROGENASE COMPLEX, MITOCHONDRIAL-RELATED"/>
    <property type="match status" value="1"/>
</dbReference>
<protein>
    <recommendedName>
        <fullName evidence="4">Dihydrolipoamide acetyltransferase component of pyruvate dehydrogenase complex</fullName>
        <ecNumber evidence="4">2.3.1.-</ecNumber>
    </recommendedName>
</protein>
<dbReference type="InterPro" id="IPR001078">
    <property type="entry name" value="2-oxoacid_DH_actylTfrase"/>
</dbReference>
<dbReference type="SUPFAM" id="SSF47005">
    <property type="entry name" value="Peripheral subunit-binding domain of 2-oxo acid dehydrogenase complex"/>
    <property type="match status" value="2"/>
</dbReference>
<dbReference type="GO" id="GO:0016746">
    <property type="term" value="F:acyltransferase activity"/>
    <property type="evidence" value="ECO:0007669"/>
    <property type="project" value="UniProtKB-KW"/>
</dbReference>
<evidence type="ECO:0000313" key="9">
    <source>
        <dbReference type="Proteomes" id="UP001254165"/>
    </source>
</evidence>
<dbReference type="PROSITE" id="PS51826">
    <property type="entry name" value="PSBD"/>
    <property type="match status" value="2"/>
</dbReference>
<dbReference type="PANTHER" id="PTHR23151">
    <property type="entry name" value="DIHYDROLIPOAMIDE ACETYL/SUCCINYL-TRANSFERASE-RELATED"/>
    <property type="match status" value="1"/>
</dbReference>
<evidence type="ECO:0000256" key="3">
    <source>
        <dbReference type="ARBA" id="ARBA00022823"/>
    </source>
</evidence>
<gene>
    <name evidence="8" type="ORF">QYE77_06665</name>
</gene>
<reference evidence="8 9" key="1">
    <citation type="submission" date="2023-07" db="EMBL/GenBank/DDBJ databases">
        <title>Novel species of Thermanaerothrix with wide hydrolytic capabilities.</title>
        <authorList>
            <person name="Zayulina K.S."/>
            <person name="Podosokorskaya O.A."/>
            <person name="Elcheninov A.G."/>
        </authorList>
    </citation>
    <scope>NUCLEOTIDE SEQUENCE [LARGE SCALE GENOMIC DNA]</scope>
    <source>
        <strain evidence="8 9">4228-RoL</strain>
    </source>
</reference>
<evidence type="ECO:0000259" key="7">
    <source>
        <dbReference type="PROSITE" id="PS51826"/>
    </source>
</evidence>
<evidence type="ECO:0000256" key="4">
    <source>
        <dbReference type="RuleBase" id="RU003423"/>
    </source>
</evidence>
<keyword evidence="3 4" id="KW-0450">Lipoyl</keyword>
<dbReference type="Gene3D" id="2.40.50.100">
    <property type="match status" value="1"/>
</dbReference>
<proteinExistence type="inferred from homology"/>
<evidence type="ECO:0000256" key="5">
    <source>
        <dbReference type="SAM" id="MobiDB-lite"/>
    </source>
</evidence>
<comment type="caution">
    <text evidence="8">The sequence shown here is derived from an EMBL/GenBank/DDBJ whole genome shotgun (WGS) entry which is preliminary data.</text>
</comment>
<dbReference type="CDD" id="cd06849">
    <property type="entry name" value="lipoyl_domain"/>
    <property type="match status" value="1"/>
</dbReference>
<dbReference type="Gene3D" id="4.10.320.10">
    <property type="entry name" value="E3-binding domain"/>
    <property type="match status" value="2"/>
</dbReference>
<accession>A0ABU3NM68</accession>
<dbReference type="InterPro" id="IPR023213">
    <property type="entry name" value="CAT-like_dom_sf"/>
</dbReference>
<dbReference type="Proteomes" id="UP001254165">
    <property type="component" value="Unassembled WGS sequence"/>
</dbReference>
<keyword evidence="9" id="KW-1185">Reference proteome</keyword>
<dbReference type="RefSeq" id="WP_315624596.1">
    <property type="nucleotide sequence ID" value="NZ_JAUHMF010000001.1"/>
</dbReference>
<comment type="similarity">
    <text evidence="2 4">Belongs to the 2-oxoacid dehydrogenase family.</text>
</comment>
<name>A0ABU3NM68_9CHLR</name>
<feature type="region of interest" description="Disordered" evidence="5">
    <location>
        <begin position="83"/>
        <end position="113"/>
    </location>
</feature>
<dbReference type="InterPro" id="IPR000089">
    <property type="entry name" value="Biotin_lipoyl"/>
</dbReference>
<dbReference type="InterPro" id="IPR045257">
    <property type="entry name" value="E2/Pdx1"/>
</dbReference>
<dbReference type="SUPFAM" id="SSF52777">
    <property type="entry name" value="CoA-dependent acyltransferases"/>
    <property type="match status" value="1"/>
</dbReference>
<feature type="compositionally biased region" description="Low complexity" evidence="5">
    <location>
        <begin position="83"/>
        <end position="103"/>
    </location>
</feature>
<dbReference type="Pfam" id="PF00364">
    <property type="entry name" value="Biotin_lipoyl"/>
    <property type="match status" value="1"/>
</dbReference>
<evidence type="ECO:0000256" key="2">
    <source>
        <dbReference type="ARBA" id="ARBA00007317"/>
    </source>
</evidence>
<dbReference type="InterPro" id="IPR011053">
    <property type="entry name" value="Single_hybrid_motif"/>
</dbReference>
<dbReference type="PROSITE" id="PS50968">
    <property type="entry name" value="BIOTINYL_LIPOYL"/>
    <property type="match status" value="1"/>
</dbReference>
<evidence type="ECO:0000259" key="6">
    <source>
        <dbReference type="PROSITE" id="PS50968"/>
    </source>
</evidence>
<dbReference type="InterPro" id="IPR004167">
    <property type="entry name" value="PSBD"/>
</dbReference>
<dbReference type="InterPro" id="IPR003016">
    <property type="entry name" value="2-oxoA_DH_lipoyl-BS"/>
</dbReference>
<dbReference type="Pfam" id="PF00198">
    <property type="entry name" value="2-oxoacid_dh"/>
    <property type="match status" value="1"/>
</dbReference>
<feature type="domain" description="Peripheral subunit-binding (PSBD)" evidence="7">
    <location>
        <begin position="162"/>
        <end position="199"/>
    </location>
</feature>
<feature type="region of interest" description="Disordered" evidence="5">
    <location>
        <begin position="205"/>
        <end position="225"/>
    </location>
</feature>
<dbReference type="Pfam" id="PF02817">
    <property type="entry name" value="E3_binding"/>
    <property type="match status" value="2"/>
</dbReference>
<dbReference type="PROSITE" id="PS00189">
    <property type="entry name" value="LIPOYL"/>
    <property type="match status" value="1"/>
</dbReference>
<dbReference type="EC" id="2.3.1.-" evidence="4"/>
<dbReference type="SUPFAM" id="SSF51230">
    <property type="entry name" value="Single hybrid motif"/>
    <property type="match status" value="1"/>
</dbReference>
<keyword evidence="4 8" id="KW-0012">Acyltransferase</keyword>
<dbReference type="EMBL" id="JAUHMF010000001">
    <property type="protein sequence ID" value="MDT8897946.1"/>
    <property type="molecule type" value="Genomic_DNA"/>
</dbReference>
<comment type="cofactor">
    <cofactor evidence="1 4">
        <name>(R)-lipoate</name>
        <dbReference type="ChEBI" id="CHEBI:83088"/>
    </cofactor>
</comment>